<feature type="transmembrane region" description="Helical" evidence="2">
    <location>
        <begin position="532"/>
        <end position="556"/>
    </location>
</feature>
<gene>
    <name evidence="4" type="ORF">BLNAU_12761</name>
</gene>
<keyword evidence="2" id="KW-1133">Transmembrane helix</keyword>
<feature type="compositionally biased region" description="Polar residues" evidence="1">
    <location>
        <begin position="764"/>
        <end position="780"/>
    </location>
</feature>
<organism evidence="4 5">
    <name type="scientific">Blattamonas nauphoetae</name>
    <dbReference type="NCBI Taxonomy" id="2049346"/>
    <lineage>
        <taxon>Eukaryota</taxon>
        <taxon>Metamonada</taxon>
        <taxon>Preaxostyla</taxon>
        <taxon>Oxymonadida</taxon>
        <taxon>Blattamonas</taxon>
    </lineage>
</organism>
<evidence type="ECO:0000256" key="2">
    <source>
        <dbReference type="SAM" id="Phobius"/>
    </source>
</evidence>
<feature type="region of interest" description="Disordered" evidence="1">
    <location>
        <begin position="634"/>
        <end position="793"/>
    </location>
</feature>
<keyword evidence="2" id="KW-0472">Membrane</keyword>
<dbReference type="EMBL" id="JARBJD010000105">
    <property type="protein sequence ID" value="KAK2952351.1"/>
    <property type="molecule type" value="Genomic_DNA"/>
</dbReference>
<accession>A0ABQ9XK26</accession>
<keyword evidence="3" id="KW-0732">Signal</keyword>
<sequence>MFLLLLKLMNSSLRAEYTLDTTFNICQRVPGVEFGCIDTVLFDAVIPASDTRPGAKEFVFHAGNFTDRFNTSCRVENDFTLKIEPIGSYFTLGITTKEPTVHTSGEYGYYPITPGSLYLHYNLTTTLNNRERLYAVSTETAMDEFSLMVPSMKHSNSLRSLKNVSVLTETPHYVKLNVTERTKLKPLLDAAILTQDDYCCSNDPTNAETFESFLNSRVPGWLINESIYSPKHFSVQVNSFPETHIQFLQPLTKVGFTPLIPSLTLDAATSVLVDAAAMMVHVTISNANETGDIWIKMSAHTSDGVQLRAGSEQFVSIIKNTKKIVYFRVSHPNPPDNTDWMQQVNCTVLAGAGLNIVLSSNFITSVPVYTSDSNTVSRHTNDDDQVDIQVKENCEGQAYHWVYRKTDGYCAKCREHETYSNGVCSPGNCTALMGATYYVFMVTSGHCEEKTICSSEEEYDPETNTCVEPSNKTTLIEPDCSNHGTLVEGTCECEEGWITTPEKLAEFIMCSEKAVPPDTSGMNAFTPQSVNWFMVWIIILAALLAIVVTIMVWCCCSKKGLCCCPKGSLCCCSGSSDDEIIALKNQLRFNGSPNPNLQPWQNNYNPQYQPQWGPYANYPGPEFEYPPEPDLWNGKLPLSYPTPRQPPQYLSTPITERTEPYSSQHMPSPLTRPPRQPNMAMVSSNSRQKKRSPPKLNQMEEEVSSKPYSPSKTSPIPSNRSMNPEHTHSAIIPNQISRRRDQNTGEIQRSGQLRTSGHVPPSSHRAQNTRPSQVSRTSSHVPLVKRRQDDFFE</sequence>
<evidence type="ECO:0000313" key="4">
    <source>
        <dbReference type="EMBL" id="KAK2952351.1"/>
    </source>
</evidence>
<feature type="compositionally biased region" description="Polar residues" evidence="1">
    <location>
        <begin position="744"/>
        <end position="755"/>
    </location>
</feature>
<protein>
    <submittedName>
        <fullName evidence="4">Uncharacterized protein</fullName>
    </submittedName>
</protein>
<name>A0ABQ9XK26_9EUKA</name>
<feature type="chain" id="PRO_5047092407" evidence="3">
    <location>
        <begin position="16"/>
        <end position="793"/>
    </location>
</feature>
<keyword evidence="5" id="KW-1185">Reference proteome</keyword>
<dbReference type="Proteomes" id="UP001281761">
    <property type="component" value="Unassembled WGS sequence"/>
</dbReference>
<feature type="compositionally biased region" description="Low complexity" evidence="1">
    <location>
        <begin position="705"/>
        <end position="718"/>
    </location>
</feature>
<dbReference type="Pfam" id="PF23106">
    <property type="entry name" value="EGF_Teneurin"/>
    <property type="match status" value="1"/>
</dbReference>
<comment type="caution">
    <text evidence="4">The sequence shown here is derived from an EMBL/GenBank/DDBJ whole genome shotgun (WGS) entry which is preliminary data.</text>
</comment>
<evidence type="ECO:0000256" key="3">
    <source>
        <dbReference type="SAM" id="SignalP"/>
    </source>
</evidence>
<feature type="signal peptide" evidence="3">
    <location>
        <begin position="1"/>
        <end position="15"/>
    </location>
</feature>
<dbReference type="Gene3D" id="2.10.25.10">
    <property type="entry name" value="Laminin"/>
    <property type="match status" value="1"/>
</dbReference>
<proteinExistence type="predicted"/>
<reference evidence="4 5" key="1">
    <citation type="journal article" date="2022" name="bioRxiv">
        <title>Genomics of Preaxostyla Flagellates Illuminates Evolutionary Transitions and the Path Towards Mitochondrial Loss.</title>
        <authorList>
            <person name="Novak L.V.F."/>
            <person name="Treitli S.C."/>
            <person name="Pyrih J."/>
            <person name="Halakuc P."/>
            <person name="Pipaliya S.V."/>
            <person name="Vacek V."/>
            <person name="Brzon O."/>
            <person name="Soukal P."/>
            <person name="Eme L."/>
            <person name="Dacks J.B."/>
            <person name="Karnkowska A."/>
            <person name="Elias M."/>
            <person name="Hampl V."/>
        </authorList>
    </citation>
    <scope>NUCLEOTIDE SEQUENCE [LARGE SCALE GENOMIC DNA]</scope>
    <source>
        <strain evidence="4">NAU3</strain>
        <tissue evidence="4">Gut</tissue>
    </source>
</reference>
<feature type="compositionally biased region" description="Polar residues" evidence="1">
    <location>
        <begin position="648"/>
        <end position="666"/>
    </location>
</feature>
<keyword evidence="2" id="KW-0812">Transmembrane</keyword>
<evidence type="ECO:0000256" key="1">
    <source>
        <dbReference type="SAM" id="MobiDB-lite"/>
    </source>
</evidence>
<evidence type="ECO:0000313" key="5">
    <source>
        <dbReference type="Proteomes" id="UP001281761"/>
    </source>
</evidence>